<sequence>MENGDTEDSDSRRFIWVEGERRGRIAVSRIASVRSGRNRRNLQALRCCYYKHLKTVEPLSRSNPDRGTHA</sequence>
<dbReference type="EMBL" id="AMZH03007020">
    <property type="protein sequence ID" value="RRT62345.1"/>
    <property type="molecule type" value="Genomic_DNA"/>
</dbReference>
<proteinExistence type="predicted"/>
<protein>
    <submittedName>
        <fullName evidence="1">Uncharacterized protein</fullName>
    </submittedName>
</protein>
<evidence type="ECO:0000313" key="1">
    <source>
        <dbReference type="EMBL" id="RRT62345.1"/>
    </source>
</evidence>
<organism evidence="1 2">
    <name type="scientific">Ensete ventricosum</name>
    <name type="common">Abyssinian banana</name>
    <name type="synonym">Musa ensete</name>
    <dbReference type="NCBI Taxonomy" id="4639"/>
    <lineage>
        <taxon>Eukaryota</taxon>
        <taxon>Viridiplantae</taxon>
        <taxon>Streptophyta</taxon>
        <taxon>Embryophyta</taxon>
        <taxon>Tracheophyta</taxon>
        <taxon>Spermatophyta</taxon>
        <taxon>Magnoliopsida</taxon>
        <taxon>Liliopsida</taxon>
        <taxon>Zingiberales</taxon>
        <taxon>Musaceae</taxon>
        <taxon>Ensete</taxon>
    </lineage>
</organism>
<dbReference type="Proteomes" id="UP000287651">
    <property type="component" value="Unassembled WGS sequence"/>
</dbReference>
<accession>A0A426ZEC6</accession>
<comment type="caution">
    <text evidence="1">The sequence shown here is derived from an EMBL/GenBank/DDBJ whole genome shotgun (WGS) entry which is preliminary data.</text>
</comment>
<gene>
    <name evidence="1" type="ORF">B296_00022150</name>
</gene>
<dbReference type="AlphaFoldDB" id="A0A426ZEC6"/>
<name>A0A426ZEC6_ENSVE</name>
<evidence type="ECO:0000313" key="2">
    <source>
        <dbReference type="Proteomes" id="UP000287651"/>
    </source>
</evidence>
<reference evidence="1 2" key="1">
    <citation type="journal article" date="2014" name="Agronomy (Basel)">
        <title>A Draft Genome Sequence for Ensete ventricosum, the Drought-Tolerant Tree Against Hunger.</title>
        <authorList>
            <person name="Harrison J."/>
            <person name="Moore K.A."/>
            <person name="Paszkiewicz K."/>
            <person name="Jones T."/>
            <person name="Grant M."/>
            <person name="Ambacheew D."/>
            <person name="Muzemil S."/>
            <person name="Studholme D.J."/>
        </authorList>
    </citation>
    <scope>NUCLEOTIDE SEQUENCE [LARGE SCALE GENOMIC DNA]</scope>
</reference>